<dbReference type="GeneID" id="94022278"/>
<evidence type="ECO:0000313" key="1">
    <source>
        <dbReference type="EMBL" id="SDX68760.1"/>
    </source>
</evidence>
<accession>A0A1H3DR02</accession>
<gene>
    <name evidence="1" type="ORF">SAMN04488041_1123</name>
</gene>
<proteinExistence type="predicted"/>
<evidence type="ECO:0000313" key="2">
    <source>
        <dbReference type="Proteomes" id="UP000183076"/>
    </source>
</evidence>
<dbReference type="RefSeq" id="WP_074637682.1">
    <property type="nucleotide sequence ID" value="NZ_CP160849.1"/>
</dbReference>
<dbReference type="Proteomes" id="UP000183076">
    <property type="component" value="Unassembled WGS sequence"/>
</dbReference>
<evidence type="ECO:0008006" key="3">
    <source>
        <dbReference type="Google" id="ProtNLM"/>
    </source>
</evidence>
<organism evidence="1 2">
    <name type="scientific">Sulfitobacter pontiacus</name>
    <dbReference type="NCBI Taxonomy" id="60137"/>
    <lineage>
        <taxon>Bacteria</taxon>
        <taxon>Pseudomonadati</taxon>
        <taxon>Pseudomonadota</taxon>
        <taxon>Alphaproteobacteria</taxon>
        <taxon>Rhodobacterales</taxon>
        <taxon>Roseobacteraceae</taxon>
        <taxon>Sulfitobacter</taxon>
    </lineage>
</organism>
<protein>
    <recommendedName>
        <fullName evidence="3">TnsA endonuclease N terminal</fullName>
    </recommendedName>
</protein>
<name>A0A1H3DR02_9RHOB</name>
<sequence length="224" mass="25073">MYTNTAGIRLPAASQADRSIAKASKGHCTAHVILGSDNGRRFQAESHLELRTLFVVNDLPGVAQIKEQVLFEWCEGASHKKHYFDIIAVFVDGRKIAFTVKPEVRLLSGKFLAEMQDVTRHALDAGFCDEVRLVTERDIDPISENNARQLAAVRELDSEADRIALKTVSELSGALSLRDLTVRTGLNEKGYRALLRLVRDHHLRPVNHEIINPKTLVNKMEVVQ</sequence>
<dbReference type="EMBL" id="FNNB01000012">
    <property type="protein sequence ID" value="SDX68760.1"/>
    <property type="molecule type" value="Genomic_DNA"/>
</dbReference>
<dbReference type="AlphaFoldDB" id="A0A1H3DR02"/>
<reference evidence="2" key="1">
    <citation type="submission" date="2016-10" db="EMBL/GenBank/DDBJ databases">
        <authorList>
            <person name="Varghese N."/>
            <person name="Submissions S."/>
        </authorList>
    </citation>
    <scope>NUCLEOTIDE SEQUENCE [LARGE SCALE GENOMIC DNA]</scope>
    <source>
        <strain evidence="2">DSM 10014</strain>
    </source>
</reference>
<dbReference type="STRING" id="60137.SAMN04488041_1123"/>